<keyword evidence="3 6" id="KW-0812">Transmembrane</keyword>
<keyword evidence="5 6" id="KW-0472">Membrane</keyword>
<comment type="similarity">
    <text evidence="2">Belongs to the GtrA family.</text>
</comment>
<comment type="subcellular location">
    <subcellularLocation>
        <location evidence="1">Membrane</location>
        <topology evidence="1">Multi-pass membrane protein</topology>
    </subcellularLocation>
</comment>
<dbReference type="GO" id="GO:0005886">
    <property type="term" value="C:plasma membrane"/>
    <property type="evidence" value="ECO:0007669"/>
    <property type="project" value="TreeGrafter"/>
</dbReference>
<dbReference type="Pfam" id="PF04138">
    <property type="entry name" value="GtrA_DPMS_TM"/>
    <property type="match status" value="1"/>
</dbReference>
<evidence type="ECO:0000256" key="1">
    <source>
        <dbReference type="ARBA" id="ARBA00004141"/>
    </source>
</evidence>
<evidence type="ECO:0000256" key="4">
    <source>
        <dbReference type="ARBA" id="ARBA00022989"/>
    </source>
</evidence>
<evidence type="ECO:0000313" key="9">
    <source>
        <dbReference type="Proteomes" id="UP000515873"/>
    </source>
</evidence>
<protein>
    <submittedName>
        <fullName evidence="8">GtrA family protein</fullName>
    </submittedName>
</protein>
<evidence type="ECO:0000259" key="7">
    <source>
        <dbReference type="Pfam" id="PF04138"/>
    </source>
</evidence>
<reference evidence="8 9" key="1">
    <citation type="submission" date="2020-08" db="EMBL/GenBank/DDBJ databases">
        <title>Dyella sp. G9 isolated from forest soil.</title>
        <authorList>
            <person name="Fu J."/>
            <person name="Qiu L."/>
        </authorList>
    </citation>
    <scope>NUCLEOTIDE SEQUENCE [LARGE SCALE GENOMIC DNA]</scope>
    <source>
        <strain evidence="8 9">G9</strain>
    </source>
</reference>
<evidence type="ECO:0000256" key="6">
    <source>
        <dbReference type="SAM" id="Phobius"/>
    </source>
</evidence>
<keyword evidence="4 6" id="KW-1133">Transmembrane helix</keyword>
<gene>
    <name evidence="8" type="ORF">H8F01_17700</name>
</gene>
<dbReference type="InterPro" id="IPR007267">
    <property type="entry name" value="GtrA_DPMS_TM"/>
</dbReference>
<feature type="domain" description="GtrA/DPMS transmembrane" evidence="7">
    <location>
        <begin position="10"/>
        <end position="129"/>
    </location>
</feature>
<dbReference type="AlphaFoldDB" id="A0A7G8Q281"/>
<dbReference type="Proteomes" id="UP000515873">
    <property type="component" value="Chromosome"/>
</dbReference>
<feature type="transmembrane region" description="Helical" evidence="6">
    <location>
        <begin position="76"/>
        <end position="98"/>
    </location>
</feature>
<name>A0A7G8Q281_9GAMM</name>
<dbReference type="KEGG" id="dtl:H8F01_17700"/>
<keyword evidence="9" id="KW-1185">Reference proteome</keyword>
<evidence type="ECO:0000256" key="5">
    <source>
        <dbReference type="ARBA" id="ARBA00023136"/>
    </source>
</evidence>
<evidence type="ECO:0000256" key="3">
    <source>
        <dbReference type="ARBA" id="ARBA00022692"/>
    </source>
</evidence>
<evidence type="ECO:0000313" key="8">
    <source>
        <dbReference type="EMBL" id="QNK00889.1"/>
    </source>
</evidence>
<organism evidence="8 9">
    <name type="scientific">Dyella telluris</name>
    <dbReference type="NCBI Taxonomy" id="2763498"/>
    <lineage>
        <taxon>Bacteria</taxon>
        <taxon>Pseudomonadati</taxon>
        <taxon>Pseudomonadota</taxon>
        <taxon>Gammaproteobacteria</taxon>
        <taxon>Lysobacterales</taxon>
        <taxon>Rhodanobacteraceae</taxon>
        <taxon>Dyella</taxon>
    </lineage>
</organism>
<dbReference type="InterPro" id="IPR051401">
    <property type="entry name" value="GtrA_CellWall_Glycosyl"/>
</dbReference>
<dbReference type="PANTHER" id="PTHR38459">
    <property type="entry name" value="PROPHAGE BACTOPRENOL-LINKED GLUCOSE TRANSLOCASE HOMOLOG"/>
    <property type="match status" value="1"/>
</dbReference>
<feature type="transmembrane region" description="Helical" evidence="6">
    <location>
        <begin position="37"/>
        <end position="55"/>
    </location>
</feature>
<dbReference type="RefSeq" id="WP_187056357.1">
    <property type="nucleotide sequence ID" value="NZ_CP060412.1"/>
</dbReference>
<feature type="transmembrane region" description="Helical" evidence="6">
    <location>
        <begin position="104"/>
        <end position="128"/>
    </location>
</feature>
<accession>A0A7G8Q281</accession>
<sequence length="136" mass="15068">MRLSRQFFLFAIGGLIGFVVDAGLAQALVSWCGWSAYYSRLVSIPLAATVTWWWNRRQTFAGSHSGRSLFSEWLHWMALMGVGALVNYGTYVVLLLLFPMLHRWPAIATAGGSLVAAVFNFSTARLMLFKSAKTSA</sequence>
<dbReference type="EMBL" id="CP060412">
    <property type="protein sequence ID" value="QNK00889.1"/>
    <property type="molecule type" value="Genomic_DNA"/>
</dbReference>
<dbReference type="PANTHER" id="PTHR38459:SF1">
    <property type="entry name" value="PROPHAGE BACTOPRENOL-LINKED GLUCOSE TRANSLOCASE HOMOLOG"/>
    <property type="match status" value="1"/>
</dbReference>
<evidence type="ECO:0000256" key="2">
    <source>
        <dbReference type="ARBA" id="ARBA00009399"/>
    </source>
</evidence>
<proteinExistence type="inferred from homology"/>
<dbReference type="GO" id="GO:0000271">
    <property type="term" value="P:polysaccharide biosynthetic process"/>
    <property type="evidence" value="ECO:0007669"/>
    <property type="project" value="InterPro"/>
</dbReference>